<evidence type="ECO:0000256" key="1">
    <source>
        <dbReference type="SAM" id="MobiDB-lite"/>
    </source>
</evidence>
<name>A0A914L4Z5_MELIC</name>
<sequence length="228" mass="25523">MLENQAFSIILDTDNLFRDLRSDELELTLGGYPVHCHSNPDYENINNIGEIERYLPLIYTFRGTDSREITNEEFAQFAQFRIQGPNNTYNLYQLLNSQDVSERQHLQAKLEQFYINPQLIAQINNNALVYNHELTETLPIREGVRIPPQIREVYIQFPPPVPTGSVRESSQQASGRRRRRNGGNGNGNGGNGNGGNGNRGRGRRRRNGNGGPGNGGNGQHGGGLGRHN</sequence>
<keyword evidence="2" id="KW-1185">Reference proteome</keyword>
<accession>A0A914L4Z5</accession>
<feature type="compositionally biased region" description="Gly residues" evidence="1">
    <location>
        <begin position="208"/>
        <end position="228"/>
    </location>
</feature>
<organism evidence="2 3">
    <name type="scientific">Meloidogyne incognita</name>
    <name type="common">Southern root-knot nematode worm</name>
    <name type="synonym">Oxyuris incognita</name>
    <dbReference type="NCBI Taxonomy" id="6306"/>
    <lineage>
        <taxon>Eukaryota</taxon>
        <taxon>Metazoa</taxon>
        <taxon>Ecdysozoa</taxon>
        <taxon>Nematoda</taxon>
        <taxon>Chromadorea</taxon>
        <taxon>Rhabditida</taxon>
        <taxon>Tylenchina</taxon>
        <taxon>Tylenchomorpha</taxon>
        <taxon>Tylenchoidea</taxon>
        <taxon>Meloidogynidae</taxon>
        <taxon>Meloidogyninae</taxon>
        <taxon>Meloidogyne</taxon>
        <taxon>Meloidogyne incognita group</taxon>
    </lineage>
</organism>
<feature type="region of interest" description="Disordered" evidence="1">
    <location>
        <begin position="156"/>
        <end position="228"/>
    </location>
</feature>
<reference evidence="3" key="1">
    <citation type="submission" date="2022-11" db="UniProtKB">
        <authorList>
            <consortium name="WormBaseParasite"/>
        </authorList>
    </citation>
    <scope>IDENTIFICATION</scope>
</reference>
<proteinExistence type="predicted"/>
<dbReference type="Proteomes" id="UP000887563">
    <property type="component" value="Unplaced"/>
</dbReference>
<dbReference type="WBParaSite" id="Minc3s00262g08874">
    <property type="protein sequence ID" value="Minc3s00262g08874"/>
    <property type="gene ID" value="Minc3s00262g08874"/>
</dbReference>
<dbReference type="AlphaFoldDB" id="A0A914L4Z5"/>
<feature type="compositionally biased region" description="Gly residues" evidence="1">
    <location>
        <begin position="182"/>
        <end position="199"/>
    </location>
</feature>
<evidence type="ECO:0000313" key="3">
    <source>
        <dbReference type="WBParaSite" id="Minc3s00262g08874"/>
    </source>
</evidence>
<evidence type="ECO:0000313" key="2">
    <source>
        <dbReference type="Proteomes" id="UP000887563"/>
    </source>
</evidence>
<protein>
    <submittedName>
        <fullName evidence="3">Uncharacterized protein</fullName>
    </submittedName>
</protein>